<dbReference type="InterPro" id="IPR000182">
    <property type="entry name" value="GNAT_dom"/>
</dbReference>
<reference evidence="5" key="1">
    <citation type="journal article" date="2019" name="Int. J. Syst. Evol. Microbiol.">
        <title>The Global Catalogue of Microorganisms (GCM) 10K type strain sequencing project: providing services to taxonomists for standard genome sequencing and annotation.</title>
        <authorList>
            <consortium name="The Broad Institute Genomics Platform"/>
            <consortium name="The Broad Institute Genome Sequencing Center for Infectious Disease"/>
            <person name="Wu L."/>
            <person name="Ma J."/>
        </authorList>
    </citation>
    <scope>NUCLEOTIDE SEQUENCE [LARGE SCALE GENOMIC DNA]</scope>
    <source>
        <strain evidence="5">JCM 15134</strain>
    </source>
</reference>
<dbReference type="NCBIfam" id="NF007853">
    <property type="entry name" value="PRK10562.1"/>
    <property type="match status" value="1"/>
</dbReference>
<dbReference type="Pfam" id="PF13508">
    <property type="entry name" value="Acetyltransf_7"/>
    <property type="match status" value="1"/>
</dbReference>
<dbReference type="RefSeq" id="WP_343800694.1">
    <property type="nucleotide sequence ID" value="NZ_BAAAET010000001.1"/>
</dbReference>
<feature type="domain" description="N-acetyltransferase" evidence="3">
    <location>
        <begin position="1"/>
        <end position="142"/>
    </location>
</feature>
<evidence type="ECO:0000313" key="4">
    <source>
        <dbReference type="EMBL" id="GAA0680579.1"/>
    </source>
</evidence>
<protein>
    <submittedName>
        <fullName evidence="4">N-acetyltransferase</fullName>
    </submittedName>
</protein>
<dbReference type="PANTHER" id="PTHR43800:SF1">
    <property type="entry name" value="PEPTIDYL-LYSINE N-ACETYLTRANSFERASE YJAB"/>
    <property type="match status" value="1"/>
</dbReference>
<keyword evidence="2" id="KW-0012">Acyltransferase</keyword>
<organism evidence="4 5">
    <name type="scientific">Marinobacterium maritimum</name>
    <dbReference type="NCBI Taxonomy" id="500162"/>
    <lineage>
        <taxon>Bacteria</taxon>
        <taxon>Pseudomonadati</taxon>
        <taxon>Pseudomonadota</taxon>
        <taxon>Gammaproteobacteria</taxon>
        <taxon>Oceanospirillales</taxon>
        <taxon>Oceanospirillaceae</taxon>
        <taxon>Marinobacterium</taxon>
    </lineage>
</organism>
<evidence type="ECO:0000256" key="2">
    <source>
        <dbReference type="ARBA" id="ARBA00023315"/>
    </source>
</evidence>
<name>A0ABP3TBH4_9GAMM</name>
<gene>
    <name evidence="4" type="ORF">GCM10009104_01180</name>
</gene>
<accession>A0ABP3TBH4</accession>
<dbReference type="PROSITE" id="PS51186">
    <property type="entry name" value="GNAT"/>
    <property type="match status" value="1"/>
</dbReference>
<dbReference type="CDD" id="cd04301">
    <property type="entry name" value="NAT_SF"/>
    <property type="match status" value="1"/>
</dbReference>
<dbReference type="Proteomes" id="UP001499915">
    <property type="component" value="Unassembled WGS sequence"/>
</dbReference>
<dbReference type="EMBL" id="BAAAET010000001">
    <property type="protein sequence ID" value="GAA0680579.1"/>
    <property type="molecule type" value="Genomic_DNA"/>
</dbReference>
<dbReference type="InterPro" id="IPR016181">
    <property type="entry name" value="Acyl_CoA_acyltransferase"/>
</dbReference>
<dbReference type="Gene3D" id="3.40.630.30">
    <property type="match status" value="1"/>
</dbReference>
<evidence type="ECO:0000259" key="3">
    <source>
        <dbReference type="PROSITE" id="PS51186"/>
    </source>
</evidence>
<evidence type="ECO:0000313" key="5">
    <source>
        <dbReference type="Proteomes" id="UP001499915"/>
    </source>
</evidence>
<keyword evidence="1" id="KW-0808">Transferase</keyword>
<proteinExistence type="predicted"/>
<dbReference type="SUPFAM" id="SSF55729">
    <property type="entry name" value="Acyl-CoA N-acyltransferases (Nat)"/>
    <property type="match status" value="1"/>
</dbReference>
<dbReference type="PANTHER" id="PTHR43800">
    <property type="entry name" value="PEPTIDYL-LYSINE N-ACETYLTRANSFERASE YJAB"/>
    <property type="match status" value="1"/>
</dbReference>
<comment type="caution">
    <text evidence="4">The sequence shown here is derived from an EMBL/GenBank/DDBJ whole genome shotgun (WGS) entry which is preliminary data.</text>
</comment>
<sequence>MIRPRKDSDIEAILDIWLKASIKAHDFVAPEFWQAQVENMRTLYIPASETFVFEQDSGVVGFYSLHEDTLAAIFVRPERQGQGIGKQLLNHAKAQRPTLTLSVYSENEASYRFYLSQGFQVVSEQIDEHTGHPQYTMIAGTA</sequence>
<evidence type="ECO:0000256" key="1">
    <source>
        <dbReference type="ARBA" id="ARBA00022679"/>
    </source>
</evidence>
<keyword evidence="5" id="KW-1185">Reference proteome</keyword>